<proteinExistence type="predicted"/>
<protein>
    <recommendedName>
        <fullName evidence="2">HNH nuclease domain-containing protein</fullName>
    </recommendedName>
</protein>
<reference evidence="3 4" key="1">
    <citation type="journal article" date="2019" name="PLoS ONE">
        <title>Comparative genome analysis indicates high evolutionary potential of pathogenicity genes in Colletotrichum tanaceti.</title>
        <authorList>
            <person name="Lelwala R.V."/>
            <person name="Korhonen P.K."/>
            <person name="Young N.D."/>
            <person name="Scott J.B."/>
            <person name="Ades P.A."/>
            <person name="Gasser R.B."/>
            <person name="Taylor P.W.J."/>
        </authorList>
    </citation>
    <scope>NUCLEOTIDE SEQUENCE [LARGE SCALE GENOMIC DNA]</scope>
    <source>
        <strain evidence="3">BRIP57314</strain>
    </source>
</reference>
<dbReference type="OrthoDB" id="4851229at2759"/>
<feature type="domain" description="HNH nuclease" evidence="2">
    <location>
        <begin position="161"/>
        <end position="238"/>
    </location>
</feature>
<gene>
    <name evidence="3" type="ORF">CTA1_2295</name>
</gene>
<sequence length="720" mass="81744">MSEPRLPNSPSAAADTAGDVLERRKTEVIRKAAANLPSDDGDPIRLKKLEIMEKVLASFEDTNMNSDYLDEIDNFHSYRYQPLTPTLAYLDKIEERLQILKDIKATKLKYNDPEIPPEALPTEIITRVVWAAFMAAPIDALRNLLNNMRSGRALERDKKRCVLLGTTDPHVAHIFSHAAISHVSMYRSKLGCLSTIWGEARIKRYQEAHGGSLDVPQNMLSLNYTVHHRWDKAQVAIEPIGQPNNSTIRIRLHILEDTKLRSLRRKRDPSRDEFQWRNDLAQDPREILKPFMDQFSSHSPLELRLVSSVTQHVVRDGHIFDIKARNPALLPSYELLDLQYRISSPPTASDLELRKNDAIRKLAAHLPDHDDADSTRLKKLAIVEKLLASFDDPNMSPFFLDEIESFHSHPPLRPAPAYLGDVELRLQLLRDIKNTKLKREQDSSLPRKYLPAALITANVWAVFIAAPIEALQALLRRMQNGEMRYEHLREGLKSIEDNLPTIMKISRQKHPPPKLLVALTSSTLDLASQIPASRPVAVPYASAYCSKLSCLGFIWEWTRIERYRQQYGYDEDEQNATDRTPNIISLNPIVRHRWDKSQITFEPVHKPDDHTIRWRNDLATDPRKFLDPFVNDKLVTEGPLEIRVGSSVTQHTARDGYVFDITSEDPALLPSYDVLDLRYRIDLMAALVGAGEGSGDAVSSSTAEWECGSSAASGCSREDV</sequence>
<evidence type="ECO:0000259" key="2">
    <source>
        <dbReference type="Pfam" id="PF13391"/>
    </source>
</evidence>
<name>A0A4U6XFC5_9PEZI</name>
<dbReference type="EMBL" id="PJEX01000131">
    <property type="protein sequence ID" value="TKW54548.1"/>
    <property type="molecule type" value="Genomic_DNA"/>
</dbReference>
<keyword evidence="4" id="KW-1185">Reference proteome</keyword>
<evidence type="ECO:0000256" key="1">
    <source>
        <dbReference type="SAM" id="MobiDB-lite"/>
    </source>
</evidence>
<evidence type="ECO:0000313" key="4">
    <source>
        <dbReference type="Proteomes" id="UP000310108"/>
    </source>
</evidence>
<dbReference type="AlphaFoldDB" id="A0A4U6XFC5"/>
<organism evidence="3 4">
    <name type="scientific">Colletotrichum tanaceti</name>
    <dbReference type="NCBI Taxonomy" id="1306861"/>
    <lineage>
        <taxon>Eukaryota</taxon>
        <taxon>Fungi</taxon>
        <taxon>Dikarya</taxon>
        <taxon>Ascomycota</taxon>
        <taxon>Pezizomycotina</taxon>
        <taxon>Sordariomycetes</taxon>
        <taxon>Hypocreomycetidae</taxon>
        <taxon>Glomerellales</taxon>
        <taxon>Glomerellaceae</taxon>
        <taxon>Colletotrichum</taxon>
        <taxon>Colletotrichum destructivum species complex</taxon>
    </lineage>
</organism>
<evidence type="ECO:0000313" key="3">
    <source>
        <dbReference type="EMBL" id="TKW54548.1"/>
    </source>
</evidence>
<dbReference type="Pfam" id="PF13391">
    <property type="entry name" value="HNH_2"/>
    <property type="match status" value="1"/>
</dbReference>
<dbReference type="Proteomes" id="UP000310108">
    <property type="component" value="Unassembled WGS sequence"/>
</dbReference>
<feature type="region of interest" description="Disordered" evidence="1">
    <location>
        <begin position="1"/>
        <end position="20"/>
    </location>
</feature>
<comment type="caution">
    <text evidence="3">The sequence shown here is derived from an EMBL/GenBank/DDBJ whole genome shotgun (WGS) entry which is preliminary data.</text>
</comment>
<dbReference type="InterPro" id="IPR003615">
    <property type="entry name" value="HNH_nuc"/>
</dbReference>
<accession>A0A4U6XFC5</accession>